<dbReference type="RefSeq" id="XP_002291020.1">
    <property type="nucleotide sequence ID" value="XM_002290984.1"/>
</dbReference>
<dbReference type="GeneID" id="7443582"/>
<dbReference type="PANTHER" id="PTHR10655">
    <property type="entry name" value="LYSOPHOSPHOLIPASE-RELATED"/>
    <property type="match status" value="1"/>
</dbReference>
<dbReference type="FunFam" id="3.40.50.1820:FF:000877">
    <property type="entry name" value="Uncharacterized protein"/>
    <property type="match status" value="1"/>
</dbReference>
<evidence type="ECO:0000256" key="2">
    <source>
        <dbReference type="ARBA" id="ARBA00022801"/>
    </source>
</evidence>
<name>B8C5I8_THAPS</name>
<keyword evidence="5" id="KW-1185">Reference proteome</keyword>
<gene>
    <name evidence="4" type="ORF">THAPSDRAFT_6090</name>
</gene>
<organism evidence="4 5">
    <name type="scientific">Thalassiosira pseudonana</name>
    <name type="common">Marine diatom</name>
    <name type="synonym">Cyclotella nana</name>
    <dbReference type="NCBI Taxonomy" id="35128"/>
    <lineage>
        <taxon>Eukaryota</taxon>
        <taxon>Sar</taxon>
        <taxon>Stramenopiles</taxon>
        <taxon>Ochrophyta</taxon>
        <taxon>Bacillariophyta</taxon>
        <taxon>Coscinodiscophyceae</taxon>
        <taxon>Thalassiosirophycidae</taxon>
        <taxon>Thalassiosirales</taxon>
        <taxon>Thalassiosiraceae</taxon>
        <taxon>Thalassiosira</taxon>
    </lineage>
</organism>
<evidence type="ECO:0000313" key="5">
    <source>
        <dbReference type="Proteomes" id="UP000001449"/>
    </source>
</evidence>
<dbReference type="eggNOG" id="KOG2112">
    <property type="taxonomic scope" value="Eukaryota"/>
</dbReference>
<reference evidence="4 5" key="2">
    <citation type="journal article" date="2008" name="Nature">
        <title>The Phaeodactylum genome reveals the evolutionary history of diatom genomes.</title>
        <authorList>
            <person name="Bowler C."/>
            <person name="Allen A.E."/>
            <person name="Badger J.H."/>
            <person name="Grimwood J."/>
            <person name="Jabbari K."/>
            <person name="Kuo A."/>
            <person name="Maheswari U."/>
            <person name="Martens C."/>
            <person name="Maumus F."/>
            <person name="Otillar R.P."/>
            <person name="Rayko E."/>
            <person name="Salamov A."/>
            <person name="Vandepoele K."/>
            <person name="Beszteri B."/>
            <person name="Gruber A."/>
            <person name="Heijde M."/>
            <person name="Katinka M."/>
            <person name="Mock T."/>
            <person name="Valentin K."/>
            <person name="Verret F."/>
            <person name="Berges J.A."/>
            <person name="Brownlee C."/>
            <person name="Cadoret J.P."/>
            <person name="Chiovitti A."/>
            <person name="Choi C.J."/>
            <person name="Coesel S."/>
            <person name="De Martino A."/>
            <person name="Detter J.C."/>
            <person name="Durkin C."/>
            <person name="Falciatore A."/>
            <person name="Fournet J."/>
            <person name="Haruta M."/>
            <person name="Huysman M.J."/>
            <person name="Jenkins B.D."/>
            <person name="Jiroutova K."/>
            <person name="Jorgensen R.E."/>
            <person name="Joubert Y."/>
            <person name="Kaplan A."/>
            <person name="Kroger N."/>
            <person name="Kroth P.G."/>
            <person name="La Roche J."/>
            <person name="Lindquist E."/>
            <person name="Lommer M."/>
            <person name="Martin-Jezequel V."/>
            <person name="Lopez P.J."/>
            <person name="Lucas S."/>
            <person name="Mangogna M."/>
            <person name="McGinnis K."/>
            <person name="Medlin L.K."/>
            <person name="Montsant A."/>
            <person name="Oudot-Le Secq M.P."/>
            <person name="Napoli C."/>
            <person name="Obornik M."/>
            <person name="Parker M.S."/>
            <person name="Petit J.L."/>
            <person name="Porcel B.M."/>
            <person name="Poulsen N."/>
            <person name="Robison M."/>
            <person name="Rychlewski L."/>
            <person name="Rynearson T.A."/>
            <person name="Schmutz J."/>
            <person name="Shapiro H."/>
            <person name="Siaut M."/>
            <person name="Stanley M."/>
            <person name="Sussman M.R."/>
            <person name="Taylor A.R."/>
            <person name="Vardi A."/>
            <person name="von Dassow P."/>
            <person name="Vyverman W."/>
            <person name="Willis A."/>
            <person name="Wyrwicz L.S."/>
            <person name="Rokhsar D.S."/>
            <person name="Weissenbach J."/>
            <person name="Armbrust E.V."/>
            <person name="Green B.R."/>
            <person name="Van de Peer Y."/>
            <person name="Grigoriev I.V."/>
        </authorList>
    </citation>
    <scope>NUCLEOTIDE SEQUENCE [LARGE SCALE GENOMIC DNA]</scope>
    <source>
        <strain evidence="4 5">CCMP1335</strain>
    </source>
</reference>
<evidence type="ECO:0000256" key="1">
    <source>
        <dbReference type="ARBA" id="ARBA00006499"/>
    </source>
</evidence>
<dbReference type="GO" id="GO:0052689">
    <property type="term" value="F:carboxylic ester hydrolase activity"/>
    <property type="evidence" value="ECO:0000318"/>
    <property type="project" value="GO_Central"/>
</dbReference>
<dbReference type="HOGENOM" id="CLU_049413_3_8_1"/>
<protein>
    <recommendedName>
        <fullName evidence="3">Phospholipase/carboxylesterase/thioesterase domain-containing protein</fullName>
    </recommendedName>
</protein>
<dbReference type="AlphaFoldDB" id="B8C5I8"/>
<dbReference type="EMBL" id="CM000643">
    <property type="protein sequence ID" value="EED91127.1"/>
    <property type="molecule type" value="Genomic_DNA"/>
</dbReference>
<dbReference type="OMA" id="CPQEMAD"/>
<feature type="non-terminal residue" evidence="4">
    <location>
        <position position="254"/>
    </location>
</feature>
<dbReference type="PaxDb" id="35128-Thaps6090"/>
<dbReference type="InterPro" id="IPR050565">
    <property type="entry name" value="LYPA1-2/EST-like"/>
</dbReference>
<dbReference type="Pfam" id="PF02230">
    <property type="entry name" value="Abhydrolase_2"/>
    <property type="match status" value="1"/>
</dbReference>
<dbReference type="GO" id="GO:0005737">
    <property type="term" value="C:cytoplasm"/>
    <property type="evidence" value="ECO:0000318"/>
    <property type="project" value="GO_Central"/>
</dbReference>
<evidence type="ECO:0000259" key="3">
    <source>
        <dbReference type="Pfam" id="PF02230"/>
    </source>
</evidence>
<dbReference type="InterPro" id="IPR029058">
    <property type="entry name" value="AB_hydrolase_fold"/>
</dbReference>
<dbReference type="Gene3D" id="3.40.50.1820">
    <property type="entry name" value="alpha/beta hydrolase"/>
    <property type="match status" value="1"/>
</dbReference>
<sequence>MLLRIKPLFLSAVVPLFITSPRSFIHPTAAMSTANQCDNSKSAIIFLHGLGDSPAGWSSLERNLPSLRPKLGDGVHYVFPPAPTISLTINDGMMMPGWFDLYDWPIGINAKDDQEGKLAAANVIEETVKRLEEEEGISPSRIIVGGFSQGGAVALLTAYHRRTQGKVPFAGCVCLSGWLTLKDDLSVTDEVAKSTPLFWGHGQYDDKVLFEQQKHGVDMLKSHGVDVTDRSYPMGHESDYAELEAMAEFCEKLL</sequence>
<dbReference type="PANTHER" id="PTHR10655:SF17">
    <property type="entry name" value="LYSOPHOSPHOLIPASE-LIKE PROTEIN 1"/>
    <property type="match status" value="1"/>
</dbReference>
<feature type="domain" description="Phospholipase/carboxylesterase/thioesterase" evidence="3">
    <location>
        <begin position="35"/>
        <end position="253"/>
    </location>
</feature>
<comment type="similarity">
    <text evidence="1">Belongs to the AB hydrolase superfamily. AB hydrolase 2 family.</text>
</comment>
<dbReference type="Proteomes" id="UP000001449">
    <property type="component" value="Chromosome 6"/>
</dbReference>
<dbReference type="InParanoid" id="B8C5I8"/>
<proteinExistence type="inferred from homology"/>
<dbReference type="SUPFAM" id="SSF53474">
    <property type="entry name" value="alpha/beta-Hydrolases"/>
    <property type="match status" value="1"/>
</dbReference>
<keyword evidence="2" id="KW-0378">Hydrolase</keyword>
<dbReference type="STRING" id="35128.B8C5I8"/>
<dbReference type="KEGG" id="tps:THAPSDRAFT_6090"/>
<reference evidence="4 5" key="1">
    <citation type="journal article" date="2004" name="Science">
        <title>The genome of the diatom Thalassiosira pseudonana: ecology, evolution, and metabolism.</title>
        <authorList>
            <person name="Armbrust E.V."/>
            <person name="Berges J.A."/>
            <person name="Bowler C."/>
            <person name="Green B.R."/>
            <person name="Martinez D."/>
            <person name="Putnam N.H."/>
            <person name="Zhou S."/>
            <person name="Allen A.E."/>
            <person name="Apt K.E."/>
            <person name="Bechner M."/>
            <person name="Brzezinski M.A."/>
            <person name="Chaal B.K."/>
            <person name="Chiovitti A."/>
            <person name="Davis A.K."/>
            <person name="Demarest M.S."/>
            <person name="Detter J.C."/>
            <person name="Glavina T."/>
            <person name="Goodstein D."/>
            <person name="Hadi M.Z."/>
            <person name="Hellsten U."/>
            <person name="Hildebrand M."/>
            <person name="Jenkins B.D."/>
            <person name="Jurka J."/>
            <person name="Kapitonov V.V."/>
            <person name="Kroger N."/>
            <person name="Lau W.W."/>
            <person name="Lane T.W."/>
            <person name="Larimer F.W."/>
            <person name="Lippmeier J.C."/>
            <person name="Lucas S."/>
            <person name="Medina M."/>
            <person name="Montsant A."/>
            <person name="Obornik M."/>
            <person name="Parker M.S."/>
            <person name="Palenik B."/>
            <person name="Pazour G.J."/>
            <person name="Richardson P.M."/>
            <person name="Rynearson T.A."/>
            <person name="Saito M.A."/>
            <person name="Schwartz D.C."/>
            <person name="Thamatrakoln K."/>
            <person name="Valentin K."/>
            <person name="Vardi A."/>
            <person name="Wilkerson F.P."/>
            <person name="Rokhsar D.S."/>
        </authorList>
    </citation>
    <scope>NUCLEOTIDE SEQUENCE [LARGE SCALE GENOMIC DNA]</scope>
    <source>
        <strain evidence="4 5">CCMP1335</strain>
    </source>
</reference>
<dbReference type="InterPro" id="IPR003140">
    <property type="entry name" value="PLipase/COase/thioEstase"/>
</dbReference>
<accession>B8C5I8</accession>
<evidence type="ECO:0000313" key="4">
    <source>
        <dbReference type="EMBL" id="EED91127.1"/>
    </source>
</evidence>